<dbReference type="InterPro" id="IPR036291">
    <property type="entry name" value="NAD(P)-bd_dom_sf"/>
</dbReference>
<dbReference type="InterPro" id="IPR049552">
    <property type="entry name" value="PKS_DH_N"/>
</dbReference>
<dbReference type="SUPFAM" id="SSF50129">
    <property type="entry name" value="GroES-like"/>
    <property type="match status" value="1"/>
</dbReference>
<dbReference type="Gene3D" id="3.10.129.110">
    <property type="entry name" value="Polyketide synthase dehydratase"/>
    <property type="match status" value="1"/>
</dbReference>
<dbReference type="Pfam" id="PF00698">
    <property type="entry name" value="Acyl_transf_1"/>
    <property type="match status" value="1"/>
</dbReference>
<dbReference type="InterPro" id="IPR011032">
    <property type="entry name" value="GroES-like_sf"/>
</dbReference>
<keyword evidence="6" id="KW-0511">Multifunctional enzyme</keyword>
<dbReference type="GO" id="GO:0044550">
    <property type="term" value="P:secondary metabolite biosynthetic process"/>
    <property type="evidence" value="ECO:0007669"/>
    <property type="project" value="TreeGrafter"/>
</dbReference>
<sequence length="1862" mass="207577">VDLAYTLGERRTKHSCRGYFLASQPSLKEDLRIENFKEATSSENLVEYALALVFTGQGAQWAQMAKELVEEFSSFRESITQLDTILQHLPHPAPFSVMDVILQPVETSEINQVRKSQPTCTAVQVALVDLLRRWGIQATSVVGHSSGEIAAAYASNFISAAEAITIAYYRGYVIENLTDPYSGAMLATGFTPQEAENKIQSLRLQDNIRVACKNSPQSVTISGDAPAIEQLHSHCQDNGIFARKLATDGRAYHSHHIGRIGHEYDSLLLEGLGSLPKRTKETEPATRHTEWVSSLTGEYIQESVPSSYWRWNAESPVLFHDAVERLVKDKKVHFLEIGPHRALQLPIGQIMEGLGRGMSEYQYSSMIVRKSDSLLSSLNAVAELFVHRQNIDLGRVNRVECPQLNSQSQLPQGQVVPHLPPYPWNYSKLLWSEPRASREFRNRQHMRHELLGSQIPGVNAFHTVWRNLLSLNDLPWIRDHRLGNDSVFPGAAYIAMALEAARQVTVKEVFEFSIRRLRILKGLVLADDERDSRVEVITSIRPHKISSTNISETWFEFEISSVQDDSFTLHALGDVGSNAQHVLPEIDVISHTADSEAQSVQSWYDQLPEIGMNFGPGFQSLERACNARQGDRFYSQASIKPSELHTKDNEYMIDPITIDALFQTAIYSVTGDPSQNVLAKVPLSIESAHFRPLDPNLQLEDRVAFATSEKVGFDSVISSCQLGTGSCFAQIQDVHFGPYEAAKQKQEVSNERHPILRSVWKPCLSQNLRFDPSYVEKALQLRLSKCADDSRLCGNLISVVDLLVHKNPQFQILDLSGKDETAKFSEELLSCLRADTAFKRFSSYERGFISESDELFSRKITAISDLAHGGYELEREDRKFDLVIFPQQGKETRLLSHGLQSVEAFVDVGGIVVGSVPENTRCVLSKAFTSVHIISGNQRIMIGHHSAEHKKASVQKRILLLTGSRSCSFDQVLQKELMQYFNTDVQMIPVDQLDDKVISPSDTVLTTLELQAPVLHELNEKSMARVKCLTENAQNLIWITGSPSRQPEFSLVQGLSRTLRAEQPSLRFFIYCSDFPRCQIGDSVRNLIGVVEETLGCDNPDTEFIENDGLVFINRFVPDEVLNDTFQKVQMEEPTETSLADVSPAQLSIRSVGHFDTFHMKRLPPVVDELGPNYVEIDVKAMGLNAKSVYAAAGKIDIKDGMSAFECAGVITRVGSAVPDLLPGDRVLSMALCQLATVERVPQWSCMKLRDEEDYNSIVTIPTVYATALHGLCEKANLQAGETVLIHSAAGGVGIAAIQIAQMRGAKIFATVGTQEKKDFLVQEFGLDPESIFSSRDLSFVSGILSATENRGVDVVLNSLTGDFLHESWRLCAKFGRFVEVGKQDLSNAGKLDMQVFLRSVSFIAIDLIELYHPENSTSRHSHPLMLRQILDLYRAGTIRTIHPLKVFDISEAAQAFRWFSSNNRIGKVTISFENKESIVKAPPPEYTVSLKSDKSYLLVGCLGGLGRSLTKWLLARGCRRFIFLSRSGVDKGPAASLTQYLEEMGANVQVIRGDVKNLDDVQRCVQAAETPIAGVVHAAMGLDEALWSSMSPNSWLTAIEPKVKGAWNLHHALKEKSHNPDFFLMTSSVSGSLGAATESNYCAANCFLDSFARYRQSLGLSTMSVSLGMVADVGYLHENPEIERMLLRKGLQPINEMELLQIVDLALSDPSCSSMRADRYDPHASSHIITGLEPFALWNMRSKGLDVDVPFMKDPRASLIEAMFERQDPSKKDYPSLKGSGDNTIDEIILQFKTRLSSLILQPLEQIDENQSLPRFGLDSMLASELRTWIYRSFNVDISSLSMMSNSMTLRKLGEKVMESQ</sequence>
<dbReference type="OrthoDB" id="329835at2759"/>
<dbReference type="InterPro" id="IPR014043">
    <property type="entry name" value="Acyl_transferase_dom"/>
</dbReference>
<dbReference type="InterPro" id="IPR050091">
    <property type="entry name" value="PKS_NRPS_Biosynth_Enz"/>
</dbReference>
<dbReference type="STRING" id="303698.A0A1V6SW66"/>
<dbReference type="InterPro" id="IPR042104">
    <property type="entry name" value="PKS_dehydratase_sf"/>
</dbReference>
<dbReference type="InterPro" id="IPR036736">
    <property type="entry name" value="ACP-like_sf"/>
</dbReference>
<evidence type="ECO:0000256" key="2">
    <source>
        <dbReference type="ARBA" id="ARBA00022553"/>
    </source>
</evidence>
<reference evidence="12" key="1">
    <citation type="journal article" date="2017" name="Nat. Microbiol.">
        <title>Global analysis of biosynthetic gene clusters reveals vast potential of secondary metabolite production in Penicillium species.</title>
        <authorList>
            <person name="Nielsen J.C."/>
            <person name="Grijseels S."/>
            <person name="Prigent S."/>
            <person name="Ji B."/>
            <person name="Dainat J."/>
            <person name="Nielsen K.F."/>
            <person name="Frisvad J.C."/>
            <person name="Workman M."/>
            <person name="Nielsen J."/>
        </authorList>
    </citation>
    <scope>NUCLEOTIDE SEQUENCE [LARGE SCALE GENOMIC DNA]</scope>
    <source>
        <strain evidence="12">IBT 24891</strain>
    </source>
</reference>
<dbReference type="SUPFAM" id="SSF51735">
    <property type="entry name" value="NAD(P)-binding Rossmann-fold domains"/>
    <property type="match status" value="2"/>
</dbReference>
<dbReference type="InterPro" id="IPR049900">
    <property type="entry name" value="PKS_mFAS_DH"/>
</dbReference>
<dbReference type="PANTHER" id="PTHR43775">
    <property type="entry name" value="FATTY ACID SYNTHASE"/>
    <property type="match status" value="1"/>
</dbReference>
<dbReference type="Pfam" id="PF00550">
    <property type="entry name" value="PP-binding"/>
    <property type="match status" value="1"/>
</dbReference>
<dbReference type="Proteomes" id="UP000191285">
    <property type="component" value="Unassembled WGS sequence"/>
</dbReference>
<dbReference type="FunFam" id="3.40.50.720:FF:000209">
    <property type="entry name" value="Polyketide synthase Pks12"/>
    <property type="match status" value="1"/>
</dbReference>
<keyword evidence="12" id="KW-1185">Reference proteome</keyword>
<dbReference type="GO" id="GO:1901336">
    <property type="term" value="P:lactone biosynthetic process"/>
    <property type="evidence" value="ECO:0007669"/>
    <property type="project" value="UniProtKB-ARBA"/>
</dbReference>
<dbReference type="Pfam" id="PF13602">
    <property type="entry name" value="ADH_zinc_N_2"/>
    <property type="match status" value="1"/>
</dbReference>
<dbReference type="InterPro" id="IPR016035">
    <property type="entry name" value="Acyl_Trfase/lysoPLipase"/>
</dbReference>
<feature type="domain" description="PKS/mFAS DH" evidence="10">
    <location>
        <begin position="448"/>
        <end position="745"/>
    </location>
</feature>
<feature type="active site" description="Proton acceptor; for dehydratase activity" evidence="8">
    <location>
        <position position="480"/>
    </location>
</feature>
<dbReference type="SMART" id="SM00829">
    <property type="entry name" value="PKS_ER"/>
    <property type="match status" value="1"/>
</dbReference>
<dbReference type="InterPro" id="IPR020807">
    <property type="entry name" value="PKS_DH"/>
</dbReference>
<dbReference type="InterPro" id="IPR009081">
    <property type="entry name" value="PP-bd_ACP"/>
</dbReference>
<feature type="active site" description="Proton donor; for dehydratase activity" evidence="8">
    <location>
        <position position="659"/>
    </location>
</feature>
<evidence type="ECO:0000256" key="6">
    <source>
        <dbReference type="ARBA" id="ARBA00023268"/>
    </source>
</evidence>
<dbReference type="InterPro" id="IPR001227">
    <property type="entry name" value="Ac_transferase_dom_sf"/>
</dbReference>
<evidence type="ECO:0000256" key="3">
    <source>
        <dbReference type="ARBA" id="ARBA00022679"/>
    </source>
</evidence>
<dbReference type="GO" id="GO:0004312">
    <property type="term" value="F:fatty acid synthase activity"/>
    <property type="evidence" value="ECO:0007669"/>
    <property type="project" value="TreeGrafter"/>
</dbReference>
<accession>A0A1V6SW66</accession>
<protein>
    <submittedName>
        <fullName evidence="11">Uncharacterized protein</fullName>
    </submittedName>
</protein>
<evidence type="ECO:0000259" key="10">
    <source>
        <dbReference type="PROSITE" id="PS52019"/>
    </source>
</evidence>
<dbReference type="CDD" id="cd05274">
    <property type="entry name" value="KR_FAS_SDR_x"/>
    <property type="match status" value="1"/>
</dbReference>
<dbReference type="InterPro" id="IPR057326">
    <property type="entry name" value="KR_dom"/>
</dbReference>
<dbReference type="Pfam" id="PF23114">
    <property type="entry name" value="NAD-bd_HRPKS_sdrA"/>
    <property type="match status" value="1"/>
</dbReference>
<dbReference type="InterPro" id="IPR016036">
    <property type="entry name" value="Malonyl_transacylase_ACP-bd"/>
</dbReference>
<keyword evidence="7" id="KW-0012">Acyltransferase</keyword>
<dbReference type="PANTHER" id="PTHR43775:SF50">
    <property type="entry name" value="HIGHLY REDUCING POLYKETIDE SYNTHASE SRDA"/>
    <property type="match status" value="1"/>
</dbReference>
<dbReference type="Pfam" id="PF14765">
    <property type="entry name" value="PS-DH"/>
    <property type="match status" value="1"/>
</dbReference>
<feature type="region of interest" description="C-terminal hotdog fold" evidence="8">
    <location>
        <begin position="595"/>
        <end position="745"/>
    </location>
</feature>
<dbReference type="Gene3D" id="3.40.50.720">
    <property type="entry name" value="NAD(P)-binding Rossmann-like Domain"/>
    <property type="match status" value="1"/>
</dbReference>
<feature type="domain" description="Carrier" evidence="9">
    <location>
        <begin position="1784"/>
        <end position="1862"/>
    </location>
</feature>
<keyword evidence="2" id="KW-0597">Phosphoprotein</keyword>
<dbReference type="Gene3D" id="1.10.1200.10">
    <property type="entry name" value="ACP-like"/>
    <property type="match status" value="1"/>
</dbReference>
<keyword evidence="1" id="KW-0596">Phosphopantetheine</keyword>
<dbReference type="Gene3D" id="3.40.366.10">
    <property type="entry name" value="Malonyl-Coenzyme A Acyl Carrier Protein, domain 2"/>
    <property type="match status" value="1"/>
</dbReference>
<proteinExistence type="predicted"/>
<dbReference type="PROSITE" id="PS50075">
    <property type="entry name" value="CARRIER"/>
    <property type="match status" value="1"/>
</dbReference>
<dbReference type="Gene3D" id="3.90.180.10">
    <property type="entry name" value="Medium-chain alcohol dehydrogenases, catalytic domain"/>
    <property type="match status" value="1"/>
</dbReference>
<dbReference type="EMBL" id="MLKD01000018">
    <property type="protein sequence ID" value="OQE18226.1"/>
    <property type="molecule type" value="Genomic_DNA"/>
</dbReference>
<dbReference type="InterPro" id="IPR056501">
    <property type="entry name" value="NAD-bd_HRPKS_sdrA"/>
</dbReference>
<dbReference type="GO" id="GO:0016491">
    <property type="term" value="F:oxidoreductase activity"/>
    <property type="evidence" value="ECO:0007669"/>
    <property type="project" value="UniProtKB-KW"/>
</dbReference>
<evidence type="ECO:0000256" key="8">
    <source>
        <dbReference type="PROSITE-ProRule" id="PRU01363"/>
    </source>
</evidence>
<dbReference type="InterPro" id="IPR020843">
    <property type="entry name" value="ER"/>
</dbReference>
<evidence type="ECO:0000313" key="12">
    <source>
        <dbReference type="Proteomes" id="UP000191285"/>
    </source>
</evidence>
<dbReference type="GO" id="GO:0006633">
    <property type="term" value="P:fatty acid biosynthetic process"/>
    <property type="evidence" value="ECO:0007669"/>
    <property type="project" value="TreeGrafter"/>
</dbReference>
<dbReference type="SUPFAM" id="SSF52151">
    <property type="entry name" value="FabD/lysophospholipase-like"/>
    <property type="match status" value="1"/>
</dbReference>
<dbReference type="CDD" id="cd05195">
    <property type="entry name" value="enoyl_red"/>
    <property type="match status" value="1"/>
</dbReference>
<dbReference type="Pfam" id="PF21089">
    <property type="entry name" value="PKS_DH_N"/>
    <property type="match status" value="1"/>
</dbReference>
<evidence type="ECO:0000256" key="5">
    <source>
        <dbReference type="ARBA" id="ARBA00023002"/>
    </source>
</evidence>
<name>A0A1V6SW66_9EURO</name>
<dbReference type="Pfam" id="PF08659">
    <property type="entry name" value="KR"/>
    <property type="match status" value="1"/>
</dbReference>
<dbReference type="SMART" id="SM00826">
    <property type="entry name" value="PKS_DH"/>
    <property type="match status" value="1"/>
</dbReference>
<keyword evidence="4" id="KW-0521">NADP</keyword>
<dbReference type="SMART" id="SM00827">
    <property type="entry name" value="PKS_AT"/>
    <property type="match status" value="1"/>
</dbReference>
<dbReference type="PROSITE" id="PS52019">
    <property type="entry name" value="PKS_MFAS_DH"/>
    <property type="match status" value="1"/>
</dbReference>
<dbReference type="InterPro" id="IPR013968">
    <property type="entry name" value="PKS_KR"/>
</dbReference>
<dbReference type="SUPFAM" id="SSF55048">
    <property type="entry name" value="Probable ACP-binding domain of malonyl-CoA ACP transacylase"/>
    <property type="match status" value="1"/>
</dbReference>
<evidence type="ECO:0000256" key="7">
    <source>
        <dbReference type="ARBA" id="ARBA00023315"/>
    </source>
</evidence>
<organism evidence="11 12">
    <name type="scientific">Penicillium steckii</name>
    <dbReference type="NCBI Taxonomy" id="303698"/>
    <lineage>
        <taxon>Eukaryota</taxon>
        <taxon>Fungi</taxon>
        <taxon>Dikarya</taxon>
        <taxon>Ascomycota</taxon>
        <taxon>Pezizomycotina</taxon>
        <taxon>Eurotiomycetes</taxon>
        <taxon>Eurotiomycetidae</taxon>
        <taxon>Eurotiales</taxon>
        <taxon>Aspergillaceae</taxon>
        <taxon>Penicillium</taxon>
    </lineage>
</organism>
<dbReference type="InterPro" id="IPR049551">
    <property type="entry name" value="PKS_DH_C"/>
</dbReference>
<dbReference type="SUPFAM" id="SSF47336">
    <property type="entry name" value="ACP-like"/>
    <property type="match status" value="1"/>
</dbReference>
<evidence type="ECO:0000256" key="1">
    <source>
        <dbReference type="ARBA" id="ARBA00022450"/>
    </source>
</evidence>
<feature type="non-terminal residue" evidence="11">
    <location>
        <position position="1"/>
    </location>
</feature>
<evidence type="ECO:0000259" key="9">
    <source>
        <dbReference type="PROSITE" id="PS50075"/>
    </source>
</evidence>
<keyword evidence="5" id="KW-0560">Oxidoreductase</keyword>
<dbReference type="SMART" id="SM00822">
    <property type="entry name" value="PKS_KR"/>
    <property type="match status" value="1"/>
</dbReference>
<evidence type="ECO:0000313" key="11">
    <source>
        <dbReference type="EMBL" id="OQE18226.1"/>
    </source>
</evidence>
<feature type="region of interest" description="N-terminal hotdog fold" evidence="8">
    <location>
        <begin position="448"/>
        <end position="582"/>
    </location>
</feature>
<comment type="caution">
    <text evidence="11">The sequence shown here is derived from an EMBL/GenBank/DDBJ whole genome shotgun (WGS) entry which is preliminary data.</text>
</comment>
<gene>
    <name evidence="11" type="ORF">PENSTE_c018G07178</name>
</gene>
<evidence type="ECO:0000256" key="4">
    <source>
        <dbReference type="ARBA" id="ARBA00022857"/>
    </source>
</evidence>
<keyword evidence="3" id="KW-0808">Transferase</keyword>